<dbReference type="InterPro" id="IPR036866">
    <property type="entry name" value="RibonucZ/Hydroxyglut_hydro"/>
</dbReference>
<feature type="domain" description="Metallo-beta-lactamase" evidence="1">
    <location>
        <begin position="11"/>
        <end position="206"/>
    </location>
</feature>
<dbReference type="InterPro" id="IPR052533">
    <property type="entry name" value="WalJ/YycJ-like"/>
</dbReference>
<dbReference type="InterPro" id="IPR001279">
    <property type="entry name" value="Metallo-B-lactamas"/>
</dbReference>
<dbReference type="PANTHER" id="PTHR47619:SF1">
    <property type="entry name" value="EXODEOXYRIBONUCLEASE WALJ"/>
    <property type="match status" value="1"/>
</dbReference>
<dbReference type="EMBL" id="AP011701">
    <property type="protein sequence ID" value="BAL54844.1"/>
    <property type="molecule type" value="Genomic_DNA"/>
</dbReference>
<dbReference type="AlphaFoldDB" id="H5SFA8"/>
<dbReference type="Pfam" id="PF12706">
    <property type="entry name" value="Lactamase_B_2"/>
    <property type="match status" value="1"/>
</dbReference>
<name>H5SFA8_9BACT</name>
<evidence type="ECO:0000313" key="2">
    <source>
        <dbReference type="EMBL" id="BAL54844.1"/>
    </source>
</evidence>
<dbReference type="Gene3D" id="3.60.15.10">
    <property type="entry name" value="Ribonuclease Z/Hydroxyacylglutathione hydrolase-like"/>
    <property type="match status" value="1"/>
</dbReference>
<dbReference type="SUPFAM" id="SSF56281">
    <property type="entry name" value="Metallo-hydrolase/oxidoreductase"/>
    <property type="match status" value="1"/>
</dbReference>
<proteinExistence type="predicted"/>
<sequence>MRIVSLASGSSGNCTLIVSEHARLLIDAGISRRQVLQRVERVLGLLPRIDAILLTHEHTDHTSGVSKIARALKCPIYTSEGTAPWIEPLLSGGERLLSFKPGKAFQIRDLAIMPFRIPHDAAEPCGFVLEEDSLFQSITARVAIATDLGTVTEEIRDRLVECDLVMLEANHDLEMLRNGSYPEDLKQRILSDVGHLSNDAAAQTLHYLAQRGRLRAAVLMHLSKNNNRPMLALKTVQEHLDGTDVSVAVAPRDRMSAVFTV</sequence>
<accession>H5SFA8</accession>
<dbReference type="SMART" id="SM00849">
    <property type="entry name" value="Lactamase_B"/>
    <property type="match status" value="1"/>
</dbReference>
<reference evidence="2" key="1">
    <citation type="journal article" date="2005" name="Environ. Microbiol.">
        <title>Genetic and functional properties of uncultivated thermophilic crenarchaeotes from a subsurface gold mine as revealed by analysis of genome fragments.</title>
        <authorList>
            <person name="Nunoura T."/>
            <person name="Hirayama H."/>
            <person name="Takami H."/>
            <person name="Oida H."/>
            <person name="Nishi S."/>
            <person name="Shimamura S."/>
            <person name="Suzuki Y."/>
            <person name="Inagaki F."/>
            <person name="Takai K."/>
            <person name="Nealson K.H."/>
            <person name="Horikoshi K."/>
        </authorList>
    </citation>
    <scope>NUCLEOTIDE SEQUENCE</scope>
</reference>
<gene>
    <name evidence="2" type="ORF">HGMM_F21A08C27</name>
</gene>
<reference evidence="2" key="2">
    <citation type="journal article" date="2012" name="PLoS ONE">
        <title>A Deeply Branching Thermophilic Bacterium with an Ancient Acetyl-CoA Pathway Dominates a Subsurface Ecosystem.</title>
        <authorList>
            <person name="Takami H."/>
            <person name="Noguchi H."/>
            <person name="Takaki Y."/>
            <person name="Uchiyama I."/>
            <person name="Toyoda A."/>
            <person name="Nishi S."/>
            <person name="Chee G.-J."/>
            <person name="Arai W."/>
            <person name="Nunoura T."/>
            <person name="Itoh T."/>
            <person name="Hattori M."/>
            <person name="Takai K."/>
        </authorList>
    </citation>
    <scope>NUCLEOTIDE SEQUENCE</scope>
</reference>
<evidence type="ECO:0000259" key="1">
    <source>
        <dbReference type="SMART" id="SM00849"/>
    </source>
</evidence>
<protein>
    <submittedName>
        <fullName evidence="2">Beta-lactamase domain protein</fullName>
    </submittedName>
</protein>
<dbReference type="PANTHER" id="PTHR47619">
    <property type="entry name" value="METALLO-HYDROLASE YYCJ-RELATED"/>
    <property type="match status" value="1"/>
</dbReference>
<organism evidence="2">
    <name type="scientific">uncultured Acetothermia bacterium</name>
    <dbReference type="NCBI Taxonomy" id="236499"/>
    <lineage>
        <taxon>Bacteria</taxon>
        <taxon>Candidatus Bipolaricaulota</taxon>
        <taxon>environmental samples</taxon>
    </lineage>
</organism>